<evidence type="ECO:0000313" key="2">
    <source>
        <dbReference type="EMBL" id="SMS07980.1"/>
    </source>
</evidence>
<evidence type="ECO:0000259" key="1">
    <source>
        <dbReference type="Pfam" id="PF16289"/>
    </source>
</evidence>
<evidence type="ECO:0000313" key="3">
    <source>
        <dbReference type="Proteomes" id="UP000196842"/>
    </source>
</evidence>
<accession>A0A1Y6JFM1</accession>
<dbReference type="KEGG" id="pvd:CFBP1590_0395"/>
<reference evidence="2 3" key="1">
    <citation type="submission" date="2017-05" db="EMBL/GenBank/DDBJ databases">
        <authorList>
            <person name="Song R."/>
            <person name="Chenine A.L."/>
            <person name="Ruprecht R.M."/>
        </authorList>
    </citation>
    <scope>NUCLEOTIDE SEQUENCE [LARGE SCALE GENOMIC DNA]</scope>
    <source>
        <strain evidence="2 3">CFBP 1590</strain>
    </source>
</reference>
<dbReference type="AlphaFoldDB" id="A0A1Y6JFM1"/>
<dbReference type="Proteomes" id="UP000196842">
    <property type="component" value="Chromosome I"/>
</dbReference>
<dbReference type="Pfam" id="PF16289">
    <property type="entry name" value="PIN_12"/>
    <property type="match status" value="1"/>
</dbReference>
<proteinExistence type="predicted"/>
<dbReference type="EMBL" id="LT855380">
    <property type="protein sequence ID" value="SMS07980.1"/>
    <property type="molecule type" value="Genomic_DNA"/>
</dbReference>
<dbReference type="InterPro" id="IPR032557">
    <property type="entry name" value="DUF4935"/>
</dbReference>
<sequence>MQRLIMKDAPNIYPESSAALRKKLVSGEITAITFDTQVFDRNGRTFKGGLIGQLAQLKSSHIKLLITELVRDEAEKHMLAMHKAKAAKVEDALSYLQHHLSESLFEEVRDELSTRMTPENIVFHEVNDFFLATDAELISYEESSTRKLFERYFSNAPPFHKLNSKKSEFPDAIALLCIEEYAANHGVLVVSEDIDWITFCRESKASNLHCVPDLSIALTLINSVEKDIEEIADQRFQMFRNFSDSGHLLSVIKKNVSNDLKDNLIFSGRTSFLYTPLCTEVEIVSFEVGDSENFGVIRDDSSLTAWVLELDLKCFIEVYVTFTEPDETYLGSSRYEAALVVPSVSIVKIANEDIRVETMIDKKTIINLGAIEPGEDRTDESWIP</sequence>
<name>A0A1Y6JFM1_PSEVI</name>
<gene>
    <name evidence="2" type="ORF">CFBP1590_0395</name>
</gene>
<protein>
    <recommendedName>
        <fullName evidence="1">DUF4935 domain-containing protein</fullName>
    </recommendedName>
</protein>
<feature type="domain" description="DUF4935" evidence="1">
    <location>
        <begin position="32"/>
        <end position="196"/>
    </location>
</feature>
<organism evidence="2 3">
    <name type="scientific">Pseudomonas viridiflava</name>
    <name type="common">Phytomonas viridiflava</name>
    <dbReference type="NCBI Taxonomy" id="33069"/>
    <lineage>
        <taxon>Bacteria</taxon>
        <taxon>Pseudomonadati</taxon>
        <taxon>Pseudomonadota</taxon>
        <taxon>Gammaproteobacteria</taxon>
        <taxon>Pseudomonadales</taxon>
        <taxon>Pseudomonadaceae</taxon>
        <taxon>Pseudomonas</taxon>
    </lineage>
</organism>